<dbReference type="EMBL" id="FNIR01000013">
    <property type="protein sequence ID" value="SDP42790.1"/>
    <property type="molecule type" value="Genomic_DNA"/>
</dbReference>
<name>A0A1H0SM56_9ACTN</name>
<accession>A0A1H0SM56</accession>
<proteinExistence type="predicted"/>
<dbReference type="STRING" id="1052260.SAMN05660199_03897"/>
<dbReference type="RefSeq" id="WP_091248523.1">
    <property type="nucleotide sequence ID" value="NZ_FNIR01000013.1"/>
</dbReference>
<keyword evidence="3" id="KW-1185">Reference proteome</keyword>
<feature type="transmembrane region" description="Helical" evidence="1">
    <location>
        <begin position="38"/>
        <end position="58"/>
    </location>
</feature>
<feature type="transmembrane region" description="Helical" evidence="1">
    <location>
        <begin position="97"/>
        <end position="117"/>
    </location>
</feature>
<dbReference type="Proteomes" id="UP000199088">
    <property type="component" value="Unassembled WGS sequence"/>
</dbReference>
<protein>
    <submittedName>
        <fullName evidence="2">Uncharacterized protein</fullName>
    </submittedName>
</protein>
<sequence>MTAAAAVPVRALALGRAAAVLAVGSAAVHLLLAATGELSALAMAAMALACLPCAVHLWRAPTASVWGLTALVDLGMLAVHAPMVLGEGAMHVHVGAPAVAGLVLVVAQLLLAGVALLRR</sequence>
<dbReference type="OrthoDB" id="4967011at2"/>
<organism evidence="2 3">
    <name type="scientific">Klenkia soli</name>
    <dbReference type="NCBI Taxonomy" id="1052260"/>
    <lineage>
        <taxon>Bacteria</taxon>
        <taxon>Bacillati</taxon>
        <taxon>Actinomycetota</taxon>
        <taxon>Actinomycetes</taxon>
        <taxon>Geodermatophilales</taxon>
        <taxon>Geodermatophilaceae</taxon>
        <taxon>Klenkia</taxon>
    </lineage>
</organism>
<keyword evidence="1" id="KW-0472">Membrane</keyword>
<evidence type="ECO:0000313" key="2">
    <source>
        <dbReference type="EMBL" id="SDP42790.1"/>
    </source>
</evidence>
<keyword evidence="1" id="KW-1133">Transmembrane helix</keyword>
<dbReference type="AlphaFoldDB" id="A0A1H0SM56"/>
<feature type="transmembrane region" description="Helical" evidence="1">
    <location>
        <begin position="65"/>
        <end position="85"/>
    </location>
</feature>
<reference evidence="3" key="1">
    <citation type="submission" date="2016-10" db="EMBL/GenBank/DDBJ databases">
        <authorList>
            <person name="Varghese N."/>
            <person name="Submissions S."/>
        </authorList>
    </citation>
    <scope>NUCLEOTIDE SEQUENCE [LARGE SCALE GENOMIC DNA]</scope>
    <source>
        <strain evidence="3">DSM 45843</strain>
    </source>
</reference>
<evidence type="ECO:0000313" key="3">
    <source>
        <dbReference type="Proteomes" id="UP000199088"/>
    </source>
</evidence>
<evidence type="ECO:0000256" key="1">
    <source>
        <dbReference type="SAM" id="Phobius"/>
    </source>
</evidence>
<keyword evidence="1" id="KW-0812">Transmembrane</keyword>
<gene>
    <name evidence="2" type="ORF">SAMN05660199_03897</name>
</gene>